<comment type="caution">
    <text evidence="1">The sequence shown here is derived from an EMBL/GenBank/DDBJ whole genome shotgun (WGS) entry which is preliminary data.</text>
</comment>
<gene>
    <name evidence="1" type="ORF">E5336_07930</name>
</gene>
<dbReference type="EMBL" id="SRYG01000015">
    <property type="protein sequence ID" value="TGY65612.1"/>
    <property type="molecule type" value="Genomic_DNA"/>
</dbReference>
<proteinExistence type="predicted"/>
<protein>
    <submittedName>
        <fullName evidence="1">Uncharacterized protein</fullName>
    </submittedName>
</protein>
<sequence length="210" mass="21824">MKKLAGACLAATMLFSAAPVFAADNSSTAGDVDKSPTLTYPADKAPSASTDAKVDGKDVEIVKENLDEATLKEVDTNEKVLGILADAGYKAPAGATVVVAGAEYDAQVDGKDVTLKEKVEIAFNMAGTEFKAGEPVFVMHKMANGEWEVIASYVNSKGEVVVELNGLSPVVIAKVMSNGEVVKVDYEAPAAGTTTKTSTKTVKKSPNTGF</sequence>
<evidence type="ECO:0000313" key="1">
    <source>
        <dbReference type="EMBL" id="TGY65612.1"/>
    </source>
</evidence>
<keyword evidence="2" id="KW-1185">Reference proteome</keyword>
<accession>A0AC61R689</accession>
<dbReference type="Proteomes" id="UP000308836">
    <property type="component" value="Unassembled WGS sequence"/>
</dbReference>
<name>A0AC61R689_9FIRM</name>
<reference evidence="1" key="1">
    <citation type="submission" date="2019-04" db="EMBL/GenBank/DDBJ databases">
        <title>Microbes associate with the intestines of laboratory mice.</title>
        <authorList>
            <person name="Navarre W."/>
            <person name="Wong E."/>
            <person name="Huang K."/>
            <person name="Tropini C."/>
            <person name="Ng K."/>
            <person name="Yu B."/>
        </authorList>
    </citation>
    <scope>NUCLEOTIDE SEQUENCE</scope>
    <source>
        <strain evidence="1">NM09_H32</strain>
    </source>
</reference>
<evidence type="ECO:0000313" key="2">
    <source>
        <dbReference type="Proteomes" id="UP000308836"/>
    </source>
</evidence>
<organism evidence="1 2">
    <name type="scientific">Dubosiella muris</name>
    <dbReference type="NCBI Taxonomy" id="3038133"/>
    <lineage>
        <taxon>Bacteria</taxon>
        <taxon>Bacillati</taxon>
        <taxon>Bacillota</taxon>
        <taxon>Erysipelotrichia</taxon>
        <taxon>Erysipelotrichales</taxon>
        <taxon>Erysipelotrichaceae</taxon>
        <taxon>Dubosiella</taxon>
    </lineage>
</organism>